<dbReference type="EMBL" id="JAESDN010000001">
    <property type="protein sequence ID" value="KAG7059278.1"/>
    <property type="molecule type" value="Genomic_DNA"/>
</dbReference>
<comment type="caution">
    <text evidence="2">The sequence shown here is derived from an EMBL/GenBank/DDBJ whole genome shotgun (WGS) entry which is preliminary data.</text>
</comment>
<dbReference type="Proteomes" id="UP000699042">
    <property type="component" value="Unassembled WGS sequence"/>
</dbReference>
<feature type="compositionally biased region" description="Basic and acidic residues" evidence="1">
    <location>
        <begin position="32"/>
        <end position="43"/>
    </location>
</feature>
<proteinExistence type="predicted"/>
<sequence length="43" mass="4949">MSPVTALHSTQPLLKRHSQRQHNSVSVCTSLHHPERRVNPPKR</sequence>
<feature type="non-terminal residue" evidence="2">
    <location>
        <position position="1"/>
    </location>
</feature>
<dbReference type="AlphaFoldDB" id="A0A9P7RKS4"/>
<keyword evidence="3" id="KW-1185">Reference proteome</keyword>
<name>A0A9P7RKS4_9PEZI</name>
<organism evidence="2 3">
    <name type="scientific">Colletotrichum scovillei</name>
    <dbReference type="NCBI Taxonomy" id="1209932"/>
    <lineage>
        <taxon>Eukaryota</taxon>
        <taxon>Fungi</taxon>
        <taxon>Dikarya</taxon>
        <taxon>Ascomycota</taxon>
        <taxon>Pezizomycotina</taxon>
        <taxon>Sordariomycetes</taxon>
        <taxon>Hypocreomycetidae</taxon>
        <taxon>Glomerellales</taxon>
        <taxon>Glomerellaceae</taxon>
        <taxon>Colletotrichum</taxon>
        <taxon>Colletotrichum acutatum species complex</taxon>
    </lineage>
</organism>
<evidence type="ECO:0000256" key="1">
    <source>
        <dbReference type="SAM" id="MobiDB-lite"/>
    </source>
</evidence>
<accession>A0A9P7RKS4</accession>
<evidence type="ECO:0000313" key="2">
    <source>
        <dbReference type="EMBL" id="KAG7059278.1"/>
    </source>
</evidence>
<gene>
    <name evidence="2" type="ORF">JMJ77_006644</name>
</gene>
<evidence type="ECO:0000313" key="3">
    <source>
        <dbReference type="Proteomes" id="UP000699042"/>
    </source>
</evidence>
<reference evidence="2" key="1">
    <citation type="submission" date="2021-05" db="EMBL/GenBank/DDBJ databases">
        <title>Comparative genomics of three Colletotrichum scovillei strains and genetic complementation revealed genes involved fungal growth and virulence on chili pepper.</title>
        <authorList>
            <person name="Hsieh D.-K."/>
            <person name="Chuang S.-C."/>
            <person name="Chen C.-Y."/>
            <person name="Chao Y.-T."/>
            <person name="Lu M.-Y.J."/>
            <person name="Lee M.-H."/>
            <person name="Shih M.-C."/>
        </authorList>
    </citation>
    <scope>NUCLEOTIDE SEQUENCE</scope>
    <source>
        <strain evidence="2">Coll-153</strain>
    </source>
</reference>
<feature type="region of interest" description="Disordered" evidence="1">
    <location>
        <begin position="1"/>
        <end position="43"/>
    </location>
</feature>
<protein>
    <submittedName>
        <fullName evidence="2">Uncharacterized protein</fullName>
    </submittedName>
</protein>